<dbReference type="EMBL" id="KB097143">
    <property type="protein sequence ID" value="ESN99059.1"/>
    <property type="molecule type" value="Genomic_DNA"/>
</dbReference>
<dbReference type="HOGENOM" id="CLU_201538_0_0_1"/>
<reference evidence="6" key="1">
    <citation type="submission" date="2012-12" db="EMBL/GenBank/DDBJ databases">
        <authorList>
            <person name="Hellsten U."/>
            <person name="Grimwood J."/>
            <person name="Chapman J.A."/>
            <person name="Shapiro H."/>
            <person name="Aerts A."/>
            <person name="Otillar R.P."/>
            <person name="Terry A.Y."/>
            <person name="Boore J.L."/>
            <person name="Simakov O."/>
            <person name="Marletaz F."/>
            <person name="Cho S.-J."/>
            <person name="Edsinger-Gonzales E."/>
            <person name="Havlak P."/>
            <person name="Kuo D.-H."/>
            <person name="Larsson T."/>
            <person name="Lv J."/>
            <person name="Arendt D."/>
            <person name="Savage R."/>
            <person name="Osoegawa K."/>
            <person name="de Jong P."/>
            <person name="Lindberg D.R."/>
            <person name="Seaver E.C."/>
            <person name="Weisblat D.A."/>
            <person name="Putnam N.H."/>
            <person name="Grigoriev I.V."/>
            <person name="Rokhsar D.S."/>
        </authorList>
    </citation>
    <scope>NUCLEOTIDE SEQUENCE</scope>
</reference>
<dbReference type="InterPro" id="IPR001005">
    <property type="entry name" value="SANT/Myb"/>
</dbReference>
<name>T1EIM8_HELRO</name>
<evidence type="ECO:0000259" key="2">
    <source>
        <dbReference type="PROSITE" id="PS50090"/>
    </source>
</evidence>
<feature type="domain" description="HTH myb-type" evidence="3">
    <location>
        <begin position="4"/>
        <end position="58"/>
    </location>
</feature>
<dbReference type="GeneID" id="20196428"/>
<dbReference type="EMBL" id="AMQM01001106">
    <property type="status" value="NOT_ANNOTATED_CDS"/>
    <property type="molecule type" value="Genomic_DNA"/>
</dbReference>
<dbReference type="InterPro" id="IPR009057">
    <property type="entry name" value="Homeodomain-like_sf"/>
</dbReference>
<dbReference type="RefSeq" id="XP_009022964.1">
    <property type="nucleotide sequence ID" value="XM_009024716.1"/>
</dbReference>
<dbReference type="PROSITE" id="PS51294">
    <property type="entry name" value="HTH_MYB"/>
    <property type="match status" value="1"/>
</dbReference>
<dbReference type="CTD" id="20196428"/>
<dbReference type="OrthoDB" id="608866at2759"/>
<feature type="domain" description="Myb-like" evidence="2">
    <location>
        <begin position="4"/>
        <end position="57"/>
    </location>
</feature>
<gene>
    <name evidence="5" type="primary">20196428</name>
    <name evidence="4" type="ORF">HELRODRAFT_137690</name>
</gene>
<keyword evidence="1" id="KW-0539">Nucleus</keyword>
<protein>
    <submittedName>
        <fullName evidence="4 5">Uncharacterized protein</fullName>
    </submittedName>
</protein>
<dbReference type="Gene3D" id="1.10.10.60">
    <property type="entry name" value="Homeodomain-like"/>
    <property type="match status" value="1"/>
</dbReference>
<dbReference type="InterPro" id="IPR017930">
    <property type="entry name" value="Myb_dom"/>
</dbReference>
<proteinExistence type="predicted"/>
<dbReference type="Proteomes" id="UP000015101">
    <property type="component" value="Unassembled WGS sequence"/>
</dbReference>
<dbReference type="PROSITE" id="PS50090">
    <property type="entry name" value="MYB_LIKE"/>
    <property type="match status" value="1"/>
</dbReference>
<dbReference type="PANTHER" id="PTHR46734:SF1">
    <property type="entry name" value="TELOMERIC REPEAT-BINDING FACTOR 1"/>
    <property type="match status" value="1"/>
</dbReference>
<organism evidence="5 6">
    <name type="scientific">Helobdella robusta</name>
    <name type="common">Californian leech</name>
    <dbReference type="NCBI Taxonomy" id="6412"/>
    <lineage>
        <taxon>Eukaryota</taxon>
        <taxon>Metazoa</taxon>
        <taxon>Spiralia</taxon>
        <taxon>Lophotrochozoa</taxon>
        <taxon>Annelida</taxon>
        <taxon>Clitellata</taxon>
        <taxon>Hirudinea</taxon>
        <taxon>Rhynchobdellida</taxon>
        <taxon>Glossiphoniidae</taxon>
        <taxon>Helobdella</taxon>
    </lineage>
</organism>
<evidence type="ECO:0000259" key="3">
    <source>
        <dbReference type="PROSITE" id="PS51294"/>
    </source>
</evidence>
<dbReference type="PANTHER" id="PTHR46734">
    <property type="entry name" value="TELOMERIC REPEAT-BINDING FACTOR 1 TERF1"/>
    <property type="match status" value="1"/>
</dbReference>
<dbReference type="Pfam" id="PF00249">
    <property type="entry name" value="Myb_DNA-binding"/>
    <property type="match status" value="1"/>
</dbReference>
<evidence type="ECO:0000313" key="5">
    <source>
        <dbReference type="EnsemblMetazoa" id="HelroP137690"/>
    </source>
</evidence>
<keyword evidence="6" id="KW-1185">Reference proteome</keyword>
<evidence type="ECO:0000313" key="6">
    <source>
        <dbReference type="Proteomes" id="UP000015101"/>
    </source>
</evidence>
<sequence>PKKLKKHSRRKWELREELDFLEAVELYGAGNWQKMLGHGCLTNRTAVNLKDKWRNILK</sequence>
<dbReference type="SUPFAM" id="SSF46689">
    <property type="entry name" value="Homeodomain-like"/>
    <property type="match status" value="1"/>
</dbReference>
<reference evidence="5" key="3">
    <citation type="submission" date="2015-06" db="UniProtKB">
        <authorList>
            <consortium name="EnsemblMetazoa"/>
        </authorList>
    </citation>
    <scope>IDENTIFICATION</scope>
</reference>
<reference evidence="4 6" key="2">
    <citation type="journal article" date="2013" name="Nature">
        <title>Insights into bilaterian evolution from three spiralian genomes.</title>
        <authorList>
            <person name="Simakov O."/>
            <person name="Marletaz F."/>
            <person name="Cho S.J."/>
            <person name="Edsinger-Gonzales E."/>
            <person name="Havlak P."/>
            <person name="Hellsten U."/>
            <person name="Kuo D.H."/>
            <person name="Larsson T."/>
            <person name="Lv J."/>
            <person name="Arendt D."/>
            <person name="Savage R."/>
            <person name="Osoegawa K."/>
            <person name="de Jong P."/>
            <person name="Grimwood J."/>
            <person name="Chapman J.A."/>
            <person name="Shapiro H."/>
            <person name="Aerts A."/>
            <person name="Otillar R.P."/>
            <person name="Terry A.Y."/>
            <person name="Boore J.L."/>
            <person name="Grigoriev I.V."/>
            <person name="Lindberg D.R."/>
            <person name="Seaver E.C."/>
            <person name="Weisblat D.A."/>
            <person name="Putnam N.H."/>
            <person name="Rokhsar D.S."/>
        </authorList>
    </citation>
    <scope>NUCLEOTIDE SEQUENCE</scope>
</reference>
<evidence type="ECO:0000313" key="4">
    <source>
        <dbReference type="EMBL" id="ESN99059.1"/>
    </source>
</evidence>
<dbReference type="KEGG" id="hro:HELRODRAFT_137690"/>
<dbReference type="InterPro" id="IPR052450">
    <property type="entry name" value="TRBD-Containing_Protein"/>
</dbReference>
<accession>T1EIM8</accession>
<dbReference type="EnsemblMetazoa" id="HelroT137690">
    <property type="protein sequence ID" value="HelroP137690"/>
    <property type="gene ID" value="HelroG137690"/>
</dbReference>
<dbReference type="InParanoid" id="T1EIM8"/>
<dbReference type="AlphaFoldDB" id="T1EIM8"/>
<dbReference type="CDD" id="cd11660">
    <property type="entry name" value="SANT_TRF"/>
    <property type="match status" value="1"/>
</dbReference>
<evidence type="ECO:0000256" key="1">
    <source>
        <dbReference type="ARBA" id="ARBA00023242"/>
    </source>
</evidence>